<evidence type="ECO:0000313" key="10">
    <source>
        <dbReference type="Proteomes" id="UP000290204"/>
    </source>
</evidence>
<evidence type="ECO:0000256" key="8">
    <source>
        <dbReference type="SAM" id="Phobius"/>
    </source>
</evidence>
<comment type="caution">
    <text evidence="9">The sequence shown here is derived from an EMBL/GenBank/DDBJ whole genome shotgun (WGS) entry which is preliminary data.</text>
</comment>
<evidence type="ECO:0000256" key="7">
    <source>
        <dbReference type="RuleBase" id="RU003879"/>
    </source>
</evidence>
<dbReference type="OrthoDB" id="9793581at2"/>
<proteinExistence type="inferred from homology"/>
<sequence length="227" mass="24813">MSKLNKIARKSTWVDMTAFVDVSFLILTFFMLATKFKPPEVVNIDNPKSVSSEKVEDKDVFKVSFDKEGRVFVSFSADKDGREKAQLTAEVLGRQKGLGLTPAEISNFIKFSSGGIGVPVNQLKSFLGLSDTEYKAFKQPGIPVSDTLNNQLNDYINALLTGTGGRKPANVMLNGDNATTYPYFKNILSAFKKNGIFSFKLITAMEGVPSGTPLYKTQQTQGGKAAE</sequence>
<evidence type="ECO:0000313" key="9">
    <source>
        <dbReference type="EMBL" id="RXK59151.1"/>
    </source>
</evidence>
<dbReference type="GO" id="GO:0022857">
    <property type="term" value="F:transmembrane transporter activity"/>
    <property type="evidence" value="ECO:0007669"/>
    <property type="project" value="InterPro"/>
</dbReference>
<dbReference type="AlphaFoldDB" id="A0A4Q1CGY2"/>
<organism evidence="9 10">
    <name type="scientific">Lacibacter luteus</name>
    <dbReference type="NCBI Taxonomy" id="2508719"/>
    <lineage>
        <taxon>Bacteria</taxon>
        <taxon>Pseudomonadati</taxon>
        <taxon>Bacteroidota</taxon>
        <taxon>Chitinophagia</taxon>
        <taxon>Chitinophagales</taxon>
        <taxon>Chitinophagaceae</taxon>
        <taxon>Lacibacter</taxon>
    </lineage>
</organism>
<dbReference type="Proteomes" id="UP000290204">
    <property type="component" value="Unassembled WGS sequence"/>
</dbReference>
<evidence type="ECO:0000256" key="5">
    <source>
        <dbReference type="ARBA" id="ARBA00022989"/>
    </source>
</evidence>
<gene>
    <name evidence="9" type="ORF">ESA94_13480</name>
</gene>
<evidence type="ECO:0000256" key="1">
    <source>
        <dbReference type="ARBA" id="ARBA00004162"/>
    </source>
</evidence>
<evidence type="ECO:0000256" key="3">
    <source>
        <dbReference type="ARBA" id="ARBA00022475"/>
    </source>
</evidence>
<dbReference type="GO" id="GO:0015031">
    <property type="term" value="P:protein transport"/>
    <property type="evidence" value="ECO:0007669"/>
    <property type="project" value="UniProtKB-KW"/>
</dbReference>
<keyword evidence="5 8" id="KW-1133">Transmembrane helix</keyword>
<reference evidence="9 10" key="1">
    <citation type="submission" date="2019-01" db="EMBL/GenBank/DDBJ databases">
        <title>Lacibacter sp. strain TTM-7.</title>
        <authorList>
            <person name="Chen W.-M."/>
        </authorList>
    </citation>
    <scope>NUCLEOTIDE SEQUENCE [LARGE SCALE GENOMIC DNA]</scope>
    <source>
        <strain evidence="9 10">TTM-7</strain>
    </source>
</reference>
<dbReference type="Pfam" id="PF02472">
    <property type="entry name" value="ExbD"/>
    <property type="match status" value="1"/>
</dbReference>
<dbReference type="EMBL" id="SDHW01000004">
    <property type="protein sequence ID" value="RXK59151.1"/>
    <property type="molecule type" value="Genomic_DNA"/>
</dbReference>
<keyword evidence="6 8" id="KW-0472">Membrane</keyword>
<keyword evidence="3" id="KW-1003">Cell membrane</keyword>
<accession>A0A4Q1CGY2</accession>
<evidence type="ECO:0000256" key="6">
    <source>
        <dbReference type="ARBA" id="ARBA00023136"/>
    </source>
</evidence>
<keyword evidence="7" id="KW-0653">Protein transport</keyword>
<protein>
    <submittedName>
        <fullName evidence="9">Biopolymer transporter ExbD</fullName>
    </submittedName>
</protein>
<name>A0A4Q1CGY2_9BACT</name>
<dbReference type="RefSeq" id="WP_129131455.1">
    <property type="nucleotide sequence ID" value="NZ_SDHW01000004.1"/>
</dbReference>
<dbReference type="PANTHER" id="PTHR30558:SF3">
    <property type="entry name" value="BIOPOLYMER TRANSPORT PROTEIN EXBD-RELATED"/>
    <property type="match status" value="1"/>
</dbReference>
<evidence type="ECO:0000256" key="4">
    <source>
        <dbReference type="ARBA" id="ARBA00022692"/>
    </source>
</evidence>
<comment type="similarity">
    <text evidence="2 7">Belongs to the ExbD/TolR family.</text>
</comment>
<feature type="transmembrane region" description="Helical" evidence="8">
    <location>
        <begin position="12"/>
        <end position="33"/>
    </location>
</feature>
<dbReference type="GO" id="GO:0005886">
    <property type="term" value="C:plasma membrane"/>
    <property type="evidence" value="ECO:0007669"/>
    <property type="project" value="UniProtKB-SubCell"/>
</dbReference>
<keyword evidence="10" id="KW-1185">Reference proteome</keyword>
<keyword evidence="4 7" id="KW-0812">Transmembrane</keyword>
<keyword evidence="7" id="KW-0813">Transport</keyword>
<comment type="subcellular location">
    <subcellularLocation>
        <location evidence="1">Cell membrane</location>
        <topology evidence="1">Single-pass membrane protein</topology>
    </subcellularLocation>
    <subcellularLocation>
        <location evidence="7">Cell membrane</location>
        <topology evidence="7">Single-pass type II membrane protein</topology>
    </subcellularLocation>
</comment>
<evidence type="ECO:0000256" key="2">
    <source>
        <dbReference type="ARBA" id="ARBA00005811"/>
    </source>
</evidence>
<dbReference type="PANTHER" id="PTHR30558">
    <property type="entry name" value="EXBD MEMBRANE COMPONENT OF PMF-DRIVEN MACROMOLECULE IMPORT SYSTEM"/>
    <property type="match status" value="1"/>
</dbReference>
<dbReference type="InterPro" id="IPR003400">
    <property type="entry name" value="ExbD"/>
</dbReference>